<evidence type="ECO:0000313" key="1">
    <source>
        <dbReference type="EMBL" id="KAE9410401.1"/>
    </source>
</evidence>
<accession>A0A6A4IIG2</accession>
<organism evidence="1 2">
    <name type="scientific">Gymnopus androsaceus JB14</name>
    <dbReference type="NCBI Taxonomy" id="1447944"/>
    <lineage>
        <taxon>Eukaryota</taxon>
        <taxon>Fungi</taxon>
        <taxon>Dikarya</taxon>
        <taxon>Basidiomycota</taxon>
        <taxon>Agaricomycotina</taxon>
        <taxon>Agaricomycetes</taxon>
        <taxon>Agaricomycetidae</taxon>
        <taxon>Agaricales</taxon>
        <taxon>Marasmiineae</taxon>
        <taxon>Omphalotaceae</taxon>
        <taxon>Gymnopus</taxon>
    </lineage>
</organism>
<dbReference type="EMBL" id="ML769385">
    <property type="protein sequence ID" value="KAE9410401.1"/>
    <property type="molecule type" value="Genomic_DNA"/>
</dbReference>
<dbReference type="OrthoDB" id="2884736at2759"/>
<protein>
    <submittedName>
        <fullName evidence="1">Uncharacterized protein</fullName>
    </submittedName>
</protein>
<name>A0A6A4IIG2_9AGAR</name>
<dbReference type="AlphaFoldDB" id="A0A6A4IIG2"/>
<evidence type="ECO:0000313" key="2">
    <source>
        <dbReference type="Proteomes" id="UP000799118"/>
    </source>
</evidence>
<proteinExistence type="predicted"/>
<reference evidence="1" key="1">
    <citation type="journal article" date="2019" name="Environ. Microbiol.">
        <title>Fungal ecological strategies reflected in gene transcription - a case study of two litter decomposers.</title>
        <authorList>
            <person name="Barbi F."/>
            <person name="Kohler A."/>
            <person name="Barry K."/>
            <person name="Baskaran P."/>
            <person name="Daum C."/>
            <person name="Fauchery L."/>
            <person name="Ihrmark K."/>
            <person name="Kuo A."/>
            <person name="LaButti K."/>
            <person name="Lipzen A."/>
            <person name="Morin E."/>
            <person name="Grigoriev I.V."/>
            <person name="Henrissat B."/>
            <person name="Lindahl B."/>
            <person name="Martin F."/>
        </authorList>
    </citation>
    <scope>NUCLEOTIDE SEQUENCE</scope>
    <source>
        <strain evidence="1">JB14</strain>
    </source>
</reference>
<dbReference type="Proteomes" id="UP000799118">
    <property type="component" value="Unassembled WGS sequence"/>
</dbReference>
<gene>
    <name evidence="1" type="ORF">BT96DRAFT_374819</name>
</gene>
<sequence length="301" mass="33858">MSPTIRVLGTAERPGVEHVVISGSHLLSINTKAESVDIWGLSDAGITRTCPLVDPTSSRRSIWSCTESHTAPFLDNKRKLVFAMSPQVLNQRDTVRVFRFQDNHLAPCTSITLSSEKPINIYHYTLQTNGHLLIAANEGEDHEGEEYDDEDEEGVVARILLCDPTVEDFPILRQIAWPRLHDPFFDSIFLLPTQKIVATESHHHMGHGEYGVAIHLWDSSSNAEPSRTIQTFPTLIQVDPDVYLKVEIAASILTSTTLILCAVESIMDVTPRSTSHQSSIRAFGIKELEEEWSSHCFWFRR</sequence>
<keyword evidence="2" id="KW-1185">Reference proteome</keyword>